<keyword evidence="10" id="KW-1185">Reference proteome</keyword>
<dbReference type="UniPathway" id="UPA00138"/>
<dbReference type="SUPFAM" id="SSF51351">
    <property type="entry name" value="Triosephosphate isomerase (TIM)"/>
    <property type="match status" value="1"/>
</dbReference>
<dbReference type="HAMAP" id="MF_00147_B">
    <property type="entry name" value="TIM_B"/>
    <property type="match status" value="1"/>
</dbReference>
<sequence>MRKFFIAGNWKMNKGLESAMSLSNKINEYAENESKIDIGVFPPYIYLQGMKNTFKNIIIGSQNIFFKQEGAYTGEISPKMLDSIDVEWTIIGHSERRNIFNESEEWVNKKVKFALNNHMKAIVCIGEKLEERKKGYTLEKISMQVKNLFYEISKEKAKNITLAYEPIWAIGTGETASPEDADEVHEKIREVVSNIYDSDFAEKLRIQYGGSVKPHNAEELLKKDNIDGALIGGASLEADSFLKICDIAKKLQ</sequence>
<dbReference type="AlphaFoldDB" id="A0A5D0MJD2"/>
<evidence type="ECO:0000256" key="5">
    <source>
        <dbReference type="ARBA" id="ARBA00023152"/>
    </source>
</evidence>
<evidence type="ECO:0000256" key="2">
    <source>
        <dbReference type="ARBA" id="ARBA00007422"/>
    </source>
</evidence>
<dbReference type="InterPro" id="IPR000652">
    <property type="entry name" value="Triosephosphate_isomerase"/>
</dbReference>
<evidence type="ECO:0000313" key="9">
    <source>
        <dbReference type="EMBL" id="TYB31550.1"/>
    </source>
</evidence>
<comment type="catalytic activity">
    <reaction evidence="7 8">
        <text>D-glyceraldehyde 3-phosphate = dihydroxyacetone phosphate</text>
        <dbReference type="Rhea" id="RHEA:18585"/>
        <dbReference type="ChEBI" id="CHEBI:57642"/>
        <dbReference type="ChEBI" id="CHEBI:59776"/>
        <dbReference type="EC" id="5.3.1.1"/>
    </reaction>
</comment>
<dbReference type="GO" id="GO:0004807">
    <property type="term" value="F:triose-phosphate isomerase activity"/>
    <property type="evidence" value="ECO:0007669"/>
    <property type="project" value="UniProtKB-UniRule"/>
</dbReference>
<feature type="binding site" evidence="7">
    <location>
        <position position="211"/>
    </location>
    <ligand>
        <name>substrate</name>
    </ligand>
</feature>
<dbReference type="InterPro" id="IPR035990">
    <property type="entry name" value="TIM_sf"/>
</dbReference>
<dbReference type="GO" id="GO:0006096">
    <property type="term" value="P:glycolytic process"/>
    <property type="evidence" value="ECO:0007669"/>
    <property type="project" value="UniProtKB-UniRule"/>
</dbReference>
<evidence type="ECO:0000256" key="4">
    <source>
        <dbReference type="ARBA" id="ARBA00022490"/>
    </source>
</evidence>
<gene>
    <name evidence="7" type="primary">tpiA</name>
    <name evidence="9" type="ORF">FXF47_02860</name>
</gene>
<reference evidence="9" key="1">
    <citation type="submission" date="2019-08" db="EMBL/GenBank/DDBJ databases">
        <title>Genomic characterization of a novel candidate phylum (ARYD3) from a high temperature, high salinity tertiary oil reservoir in north central Oklahoma, USA.</title>
        <authorList>
            <person name="Youssef N.H."/>
            <person name="Yadav A."/>
            <person name="Elshahed M.S."/>
        </authorList>
    </citation>
    <scope>NUCLEOTIDE SEQUENCE [LARGE SCALE GENOMIC DNA]</scope>
    <source>
        <strain evidence="9">ARYD3</strain>
    </source>
</reference>
<dbReference type="Proteomes" id="UP000324143">
    <property type="component" value="Unassembled WGS sequence"/>
</dbReference>
<feature type="active site" description="Electrophile" evidence="7">
    <location>
        <position position="93"/>
    </location>
</feature>
<comment type="subunit">
    <text evidence="7 8">Homodimer.</text>
</comment>
<name>A0A5D0MJD2_9BACT</name>
<feature type="active site" description="Proton acceptor" evidence="7">
    <location>
        <position position="165"/>
    </location>
</feature>
<comment type="subcellular location">
    <subcellularLocation>
        <location evidence="7 8">Cytoplasm</location>
    </subcellularLocation>
</comment>
<dbReference type="PROSITE" id="PS00171">
    <property type="entry name" value="TIM_1"/>
    <property type="match status" value="1"/>
</dbReference>
<evidence type="ECO:0000256" key="3">
    <source>
        <dbReference type="ARBA" id="ARBA00022432"/>
    </source>
</evidence>
<keyword evidence="4 7" id="KW-0963">Cytoplasm</keyword>
<feature type="binding site" evidence="7">
    <location>
        <begin position="232"/>
        <end position="233"/>
    </location>
    <ligand>
        <name>substrate</name>
    </ligand>
</feature>
<dbReference type="EMBL" id="VSIX01000032">
    <property type="protein sequence ID" value="TYB31550.1"/>
    <property type="molecule type" value="Genomic_DNA"/>
</dbReference>
<comment type="pathway">
    <text evidence="1 7 8">Carbohydrate degradation; glycolysis; D-glyceraldehyde 3-phosphate from glycerone phosphate: step 1/1.</text>
</comment>
<accession>A0A5D0MJD2</accession>
<protein>
    <recommendedName>
        <fullName evidence="7 8">Triosephosphate isomerase</fullName>
        <shortName evidence="7">TIM</shortName>
        <shortName evidence="7">TPI</shortName>
        <ecNumber evidence="7 8">5.3.1.1</ecNumber>
    </recommendedName>
    <alternativeName>
        <fullName evidence="7">Triose-phosphate isomerase</fullName>
    </alternativeName>
</protein>
<dbReference type="NCBIfam" id="TIGR00419">
    <property type="entry name" value="tim"/>
    <property type="match status" value="1"/>
</dbReference>
<dbReference type="PANTHER" id="PTHR21139:SF42">
    <property type="entry name" value="TRIOSEPHOSPHATE ISOMERASE"/>
    <property type="match status" value="1"/>
</dbReference>
<dbReference type="FunFam" id="3.20.20.70:FF:000016">
    <property type="entry name" value="Triosephosphate isomerase"/>
    <property type="match status" value="1"/>
</dbReference>
<keyword evidence="5 7" id="KW-0324">Glycolysis</keyword>
<dbReference type="InterPro" id="IPR020861">
    <property type="entry name" value="Triosephosphate_isomerase_AS"/>
</dbReference>
<dbReference type="GO" id="GO:0019563">
    <property type="term" value="P:glycerol catabolic process"/>
    <property type="evidence" value="ECO:0007669"/>
    <property type="project" value="TreeGrafter"/>
</dbReference>
<proteinExistence type="inferred from homology"/>
<evidence type="ECO:0000256" key="1">
    <source>
        <dbReference type="ARBA" id="ARBA00004680"/>
    </source>
</evidence>
<dbReference type="GO" id="GO:0005829">
    <property type="term" value="C:cytosol"/>
    <property type="evidence" value="ECO:0007669"/>
    <property type="project" value="TreeGrafter"/>
</dbReference>
<dbReference type="InterPro" id="IPR022896">
    <property type="entry name" value="TrioseP_Isoase_bac/euk"/>
</dbReference>
<dbReference type="GO" id="GO:0046166">
    <property type="term" value="P:glyceraldehyde-3-phosphate biosynthetic process"/>
    <property type="evidence" value="ECO:0007669"/>
    <property type="project" value="TreeGrafter"/>
</dbReference>
<dbReference type="CDD" id="cd00311">
    <property type="entry name" value="TIM"/>
    <property type="match status" value="1"/>
</dbReference>
<dbReference type="PROSITE" id="PS51440">
    <property type="entry name" value="TIM_2"/>
    <property type="match status" value="1"/>
</dbReference>
<evidence type="ECO:0000313" key="10">
    <source>
        <dbReference type="Proteomes" id="UP000324143"/>
    </source>
</evidence>
<comment type="pathway">
    <text evidence="7 8">Carbohydrate biosynthesis; gluconeogenesis.</text>
</comment>
<comment type="function">
    <text evidence="7">Involved in the gluconeogenesis. Catalyzes stereospecifically the conversion of dihydroxyacetone phosphate (DHAP) to D-glyceraldehyde-3-phosphate (G3P).</text>
</comment>
<dbReference type="InterPro" id="IPR013785">
    <property type="entry name" value="Aldolase_TIM"/>
</dbReference>
<evidence type="ECO:0000256" key="7">
    <source>
        <dbReference type="HAMAP-Rule" id="MF_00147"/>
    </source>
</evidence>
<dbReference type="PANTHER" id="PTHR21139">
    <property type="entry name" value="TRIOSEPHOSPHATE ISOMERASE"/>
    <property type="match status" value="1"/>
</dbReference>
<feature type="binding site" evidence="7">
    <location>
        <begin position="9"/>
        <end position="11"/>
    </location>
    <ligand>
        <name>substrate</name>
    </ligand>
</feature>
<comment type="similarity">
    <text evidence="2 7 8">Belongs to the triosephosphate isomerase family.</text>
</comment>
<organism evidence="9 10">
    <name type="scientific">Candidatus Mcinerneyibacterium aminivorans</name>
    <dbReference type="NCBI Taxonomy" id="2703815"/>
    <lineage>
        <taxon>Bacteria</taxon>
        <taxon>Candidatus Macinerneyibacteriota</taxon>
        <taxon>Candidatus Mcinerneyibacteria</taxon>
        <taxon>Candidatus Mcinerneyibacteriales</taxon>
        <taxon>Candidatus Mcinerneyibacteriaceae</taxon>
        <taxon>Candidatus Mcinerneyibacterium</taxon>
    </lineage>
</organism>
<comment type="caution">
    <text evidence="9">The sequence shown here is derived from an EMBL/GenBank/DDBJ whole genome shotgun (WGS) entry which is preliminary data.</text>
</comment>
<keyword evidence="6 7" id="KW-0413">Isomerase</keyword>
<evidence type="ECO:0000256" key="6">
    <source>
        <dbReference type="ARBA" id="ARBA00023235"/>
    </source>
</evidence>
<dbReference type="EC" id="5.3.1.1" evidence="7 8"/>
<keyword evidence="3 7" id="KW-0312">Gluconeogenesis</keyword>
<dbReference type="Gene3D" id="3.20.20.70">
    <property type="entry name" value="Aldolase class I"/>
    <property type="match status" value="1"/>
</dbReference>
<feature type="binding site" evidence="7">
    <location>
        <position position="171"/>
    </location>
    <ligand>
        <name>substrate</name>
    </ligand>
</feature>
<dbReference type="Pfam" id="PF00121">
    <property type="entry name" value="TIM"/>
    <property type="match status" value="1"/>
</dbReference>
<dbReference type="GO" id="GO:0006094">
    <property type="term" value="P:gluconeogenesis"/>
    <property type="evidence" value="ECO:0007669"/>
    <property type="project" value="UniProtKB-UniRule"/>
</dbReference>
<evidence type="ECO:0000256" key="8">
    <source>
        <dbReference type="RuleBase" id="RU363013"/>
    </source>
</evidence>
<dbReference type="UniPathway" id="UPA00109">
    <property type="reaction ID" value="UER00189"/>
</dbReference>